<feature type="signal peptide" evidence="2">
    <location>
        <begin position="1"/>
        <end position="19"/>
    </location>
</feature>
<name>A0A9X2F7U8_9BACT</name>
<evidence type="ECO:0000256" key="2">
    <source>
        <dbReference type="SAM" id="SignalP"/>
    </source>
</evidence>
<evidence type="ECO:0000313" key="3">
    <source>
        <dbReference type="EMBL" id="MCO6043940.1"/>
    </source>
</evidence>
<sequence>MATLSVAVLALACWGSAHGQAPTYQRYRQGPSYQPAGGPPMGGHVGDHHGGMHKPDRPYQRDRHRKHRPAQYNVPQVSGSYFQRPYPYHLDYYRMRWGGSYAPYFGNLYGPPNVELGVTPYFNGGGYYYDGAPAVPFDAAPTPME</sequence>
<accession>A0A9X2F7U8</accession>
<evidence type="ECO:0000313" key="4">
    <source>
        <dbReference type="Proteomes" id="UP001155241"/>
    </source>
</evidence>
<feature type="region of interest" description="Disordered" evidence="1">
    <location>
        <begin position="25"/>
        <end position="69"/>
    </location>
</feature>
<feature type="compositionally biased region" description="Basic and acidic residues" evidence="1">
    <location>
        <begin position="45"/>
        <end position="61"/>
    </location>
</feature>
<proteinExistence type="predicted"/>
<reference evidence="3" key="1">
    <citation type="submission" date="2022-06" db="EMBL/GenBank/DDBJ databases">
        <title>Aeoliella straminimaris, a novel planctomycete from sediments.</title>
        <authorList>
            <person name="Vitorino I.R."/>
            <person name="Lage O.M."/>
        </authorList>
    </citation>
    <scope>NUCLEOTIDE SEQUENCE</scope>
    <source>
        <strain evidence="3">ICT_H6.2</strain>
    </source>
</reference>
<gene>
    <name evidence="3" type="ORF">NG895_08475</name>
</gene>
<dbReference type="EMBL" id="JAMXLR010000026">
    <property type="protein sequence ID" value="MCO6043940.1"/>
    <property type="molecule type" value="Genomic_DNA"/>
</dbReference>
<organism evidence="3 4">
    <name type="scientific">Aeoliella straminimaris</name>
    <dbReference type="NCBI Taxonomy" id="2954799"/>
    <lineage>
        <taxon>Bacteria</taxon>
        <taxon>Pseudomonadati</taxon>
        <taxon>Planctomycetota</taxon>
        <taxon>Planctomycetia</taxon>
        <taxon>Pirellulales</taxon>
        <taxon>Lacipirellulaceae</taxon>
        <taxon>Aeoliella</taxon>
    </lineage>
</organism>
<feature type="chain" id="PRO_5040756108" description="Nickel/cobalt transporter regulator" evidence="2">
    <location>
        <begin position="20"/>
        <end position="145"/>
    </location>
</feature>
<protein>
    <recommendedName>
        <fullName evidence="5">Nickel/cobalt transporter regulator</fullName>
    </recommendedName>
</protein>
<dbReference type="RefSeq" id="WP_252852041.1">
    <property type="nucleotide sequence ID" value="NZ_JAMXLR010000026.1"/>
</dbReference>
<keyword evidence="2" id="KW-0732">Signal</keyword>
<keyword evidence="4" id="KW-1185">Reference proteome</keyword>
<comment type="caution">
    <text evidence="3">The sequence shown here is derived from an EMBL/GenBank/DDBJ whole genome shotgun (WGS) entry which is preliminary data.</text>
</comment>
<dbReference type="AlphaFoldDB" id="A0A9X2F7U8"/>
<evidence type="ECO:0000256" key="1">
    <source>
        <dbReference type="SAM" id="MobiDB-lite"/>
    </source>
</evidence>
<dbReference type="Proteomes" id="UP001155241">
    <property type="component" value="Unassembled WGS sequence"/>
</dbReference>
<evidence type="ECO:0008006" key="5">
    <source>
        <dbReference type="Google" id="ProtNLM"/>
    </source>
</evidence>